<gene>
    <name evidence="2" type="ORF">BSK52_03775</name>
</gene>
<evidence type="ECO:0000259" key="1">
    <source>
        <dbReference type="SMART" id="SM00776"/>
    </source>
</evidence>
<dbReference type="InterPro" id="IPR013222">
    <property type="entry name" value="Glyco_hyd_98_carb-bd"/>
</dbReference>
<comment type="caution">
    <text evidence="2">The sequence shown here is derived from an EMBL/GenBank/DDBJ whole genome shotgun (WGS) entry which is preliminary data.</text>
</comment>
<dbReference type="InterPro" id="IPR038637">
    <property type="entry name" value="NPCBM_sf"/>
</dbReference>
<sequence length="247" mass="27322">MKDKLKGLIVGLTIGSLVAGSTVFAGTNIKLDAVIENVKYMFSGVEKQSGQSIIYNGQLFVSASTFAKNTGQDFNYDGKNKTAWVGKKEGTYKYLSDLSYARTDVEGVKFHFNKWVNAGDYILSPYNGKFIIADNEYIHGIAIENMVFQSNTGKGSIEYNLNGKYKKLTGFIGIDDHSKDSANPGMVKFIADGKEIYYSSEMLGGDVPKEIKLDTSGVLKLRIEFTTTGEDYRSSTMIDFVEAKLFQ</sequence>
<dbReference type="Gene3D" id="2.60.120.1060">
    <property type="entry name" value="NPCBM/NEW2 domain"/>
    <property type="match status" value="1"/>
</dbReference>
<dbReference type="InterPro" id="IPR008979">
    <property type="entry name" value="Galactose-bd-like_sf"/>
</dbReference>
<name>A0A1R0Y8A9_9BACL</name>
<evidence type="ECO:0000313" key="3">
    <source>
        <dbReference type="Proteomes" id="UP000187439"/>
    </source>
</evidence>
<dbReference type="AlphaFoldDB" id="A0A1R0Y8A9"/>
<organism evidence="2 3">
    <name type="scientific">Paenibacillus odorifer</name>
    <dbReference type="NCBI Taxonomy" id="189426"/>
    <lineage>
        <taxon>Bacteria</taxon>
        <taxon>Bacillati</taxon>
        <taxon>Bacillota</taxon>
        <taxon>Bacilli</taxon>
        <taxon>Bacillales</taxon>
        <taxon>Paenibacillaceae</taxon>
        <taxon>Paenibacillus</taxon>
    </lineage>
</organism>
<dbReference type="EMBL" id="MPTC01000002">
    <property type="protein sequence ID" value="OMD43533.1"/>
    <property type="molecule type" value="Genomic_DNA"/>
</dbReference>
<proteinExistence type="predicted"/>
<dbReference type="Proteomes" id="UP000187439">
    <property type="component" value="Unassembled WGS sequence"/>
</dbReference>
<dbReference type="RefSeq" id="WP_076117230.1">
    <property type="nucleotide sequence ID" value="NZ_MPTC01000002.1"/>
</dbReference>
<dbReference type="SUPFAM" id="SSF49785">
    <property type="entry name" value="Galactose-binding domain-like"/>
    <property type="match status" value="1"/>
</dbReference>
<accession>A0A1R0Y8A9</accession>
<reference evidence="2 3" key="1">
    <citation type="submission" date="2016-10" db="EMBL/GenBank/DDBJ databases">
        <title>Paenibacillus species isolates.</title>
        <authorList>
            <person name="Beno S.M."/>
        </authorList>
    </citation>
    <scope>NUCLEOTIDE SEQUENCE [LARGE SCALE GENOMIC DNA]</scope>
    <source>
        <strain evidence="2 3">FSL H7-0710</strain>
    </source>
</reference>
<protein>
    <recommendedName>
        <fullName evidence="1">Glycosyl hydrolase family 98 putative carbohydrate-binding module domain-containing protein</fullName>
    </recommendedName>
</protein>
<evidence type="ECO:0000313" key="2">
    <source>
        <dbReference type="EMBL" id="OMD43533.1"/>
    </source>
</evidence>
<dbReference type="Pfam" id="PF08305">
    <property type="entry name" value="NPCBM"/>
    <property type="match status" value="1"/>
</dbReference>
<feature type="domain" description="Glycosyl hydrolase family 98 putative carbohydrate-binding module" evidence="1">
    <location>
        <begin position="89"/>
        <end position="247"/>
    </location>
</feature>
<dbReference type="OrthoDB" id="366502at2"/>
<dbReference type="SMART" id="SM00776">
    <property type="entry name" value="NPCBM"/>
    <property type="match status" value="1"/>
</dbReference>